<accession>A0A0Q3LIG4</accession>
<dbReference type="EnsemblPlants" id="KQK22945">
    <property type="protein sequence ID" value="KQK22945"/>
    <property type="gene ID" value="BRADI_1g70255v3"/>
</dbReference>
<sequence length="177" mass="19163">MGLPREPLLSYYPIAHALSPLPPSSRSHLSAAHNPCRRPASLRRPLAPLAVPPFPSALARCLQRATLPVYMRPSLAAPPPFPKSPPPPSISSTPRRRLPRRQNNVAASCLRPLPHRPASTAAPRRLAAPNGRRAASSSRRRRPHLLSPRAQPTAAAGGARRPCTRTGGSRWPTKKMS</sequence>
<name>A0A0Q3LIG4_BRADI</name>
<protein>
    <submittedName>
        <fullName evidence="2 3">Uncharacterized protein</fullName>
    </submittedName>
</protein>
<keyword evidence="4" id="KW-1185">Reference proteome</keyword>
<dbReference type="InParanoid" id="A0A0Q3LIG4"/>
<organism evidence="2">
    <name type="scientific">Brachypodium distachyon</name>
    <name type="common">Purple false brome</name>
    <name type="synonym">Trachynia distachya</name>
    <dbReference type="NCBI Taxonomy" id="15368"/>
    <lineage>
        <taxon>Eukaryota</taxon>
        <taxon>Viridiplantae</taxon>
        <taxon>Streptophyta</taxon>
        <taxon>Embryophyta</taxon>
        <taxon>Tracheophyta</taxon>
        <taxon>Spermatophyta</taxon>
        <taxon>Magnoliopsida</taxon>
        <taxon>Liliopsida</taxon>
        <taxon>Poales</taxon>
        <taxon>Poaceae</taxon>
        <taxon>BOP clade</taxon>
        <taxon>Pooideae</taxon>
        <taxon>Stipodae</taxon>
        <taxon>Brachypodieae</taxon>
        <taxon>Brachypodium</taxon>
    </lineage>
</organism>
<dbReference type="Gramene" id="KQK22945">
    <property type="protein sequence ID" value="KQK22945"/>
    <property type="gene ID" value="BRADI_1g70255v3"/>
</dbReference>
<evidence type="ECO:0000313" key="4">
    <source>
        <dbReference type="Proteomes" id="UP000008810"/>
    </source>
</evidence>
<dbReference type="Proteomes" id="UP000008810">
    <property type="component" value="Chromosome 1"/>
</dbReference>
<dbReference type="AlphaFoldDB" id="A0A0Q3LIG4"/>
<reference evidence="2" key="2">
    <citation type="submission" date="2017-06" db="EMBL/GenBank/DDBJ databases">
        <title>WGS assembly of Brachypodium distachyon.</title>
        <authorList>
            <consortium name="The International Brachypodium Initiative"/>
            <person name="Lucas S."/>
            <person name="Harmon-Smith M."/>
            <person name="Lail K."/>
            <person name="Tice H."/>
            <person name="Grimwood J."/>
            <person name="Bruce D."/>
            <person name="Barry K."/>
            <person name="Shu S."/>
            <person name="Lindquist E."/>
            <person name="Wang M."/>
            <person name="Pitluck S."/>
            <person name="Vogel J.P."/>
            <person name="Garvin D.F."/>
            <person name="Mockler T.C."/>
            <person name="Schmutz J."/>
            <person name="Rokhsar D."/>
            <person name="Bevan M.W."/>
        </authorList>
    </citation>
    <scope>NUCLEOTIDE SEQUENCE</scope>
    <source>
        <strain evidence="2">Bd21</strain>
    </source>
</reference>
<reference evidence="2 3" key="1">
    <citation type="journal article" date="2010" name="Nature">
        <title>Genome sequencing and analysis of the model grass Brachypodium distachyon.</title>
        <authorList>
            <consortium name="International Brachypodium Initiative"/>
        </authorList>
    </citation>
    <scope>NUCLEOTIDE SEQUENCE [LARGE SCALE GENOMIC DNA]</scope>
    <source>
        <strain evidence="2 3">Bd21</strain>
    </source>
</reference>
<proteinExistence type="predicted"/>
<evidence type="ECO:0000313" key="3">
    <source>
        <dbReference type="EnsemblPlants" id="KQK22945"/>
    </source>
</evidence>
<gene>
    <name evidence="2" type="ORF">BRADI_1g70255v3</name>
</gene>
<feature type="region of interest" description="Disordered" evidence="1">
    <location>
        <begin position="74"/>
        <end position="177"/>
    </location>
</feature>
<dbReference type="EMBL" id="CM000880">
    <property type="protein sequence ID" value="KQK22945.1"/>
    <property type="molecule type" value="Genomic_DNA"/>
</dbReference>
<evidence type="ECO:0000313" key="2">
    <source>
        <dbReference type="EMBL" id="KQK22945.1"/>
    </source>
</evidence>
<evidence type="ECO:0000256" key="1">
    <source>
        <dbReference type="SAM" id="MobiDB-lite"/>
    </source>
</evidence>
<feature type="compositionally biased region" description="Pro residues" evidence="1">
    <location>
        <begin position="76"/>
        <end position="89"/>
    </location>
</feature>
<reference evidence="3" key="3">
    <citation type="submission" date="2018-08" db="UniProtKB">
        <authorList>
            <consortium name="EnsemblPlants"/>
        </authorList>
    </citation>
    <scope>IDENTIFICATION</scope>
    <source>
        <strain evidence="3">cv. Bd21</strain>
    </source>
</reference>